<keyword evidence="4 8" id="KW-0808">Transferase</keyword>
<evidence type="ECO:0000256" key="1">
    <source>
        <dbReference type="ARBA" id="ARBA00022490"/>
    </source>
</evidence>
<organism evidence="10 11">
    <name type="scientific">Georgenia alba</name>
    <dbReference type="NCBI Taxonomy" id="2233858"/>
    <lineage>
        <taxon>Bacteria</taxon>
        <taxon>Bacillati</taxon>
        <taxon>Actinomycetota</taxon>
        <taxon>Actinomycetes</taxon>
        <taxon>Micrococcales</taxon>
        <taxon>Bogoriellaceae</taxon>
        <taxon>Georgenia</taxon>
    </lineage>
</organism>
<comment type="catalytic activity">
    <reaction evidence="8">
        <text>L-glutamate + ATP = L-glutamyl 5-phosphate + ADP</text>
        <dbReference type="Rhea" id="RHEA:14877"/>
        <dbReference type="ChEBI" id="CHEBI:29985"/>
        <dbReference type="ChEBI" id="CHEBI:30616"/>
        <dbReference type="ChEBI" id="CHEBI:58274"/>
        <dbReference type="ChEBI" id="CHEBI:456216"/>
        <dbReference type="EC" id="2.7.2.11"/>
    </reaction>
</comment>
<evidence type="ECO:0000259" key="9">
    <source>
        <dbReference type="SMART" id="SM00359"/>
    </source>
</evidence>
<dbReference type="InterPro" id="IPR036393">
    <property type="entry name" value="AceGlu_kinase-like_sf"/>
</dbReference>
<evidence type="ECO:0000256" key="7">
    <source>
        <dbReference type="ARBA" id="ARBA00022840"/>
    </source>
</evidence>
<dbReference type="PRINTS" id="PR00474">
    <property type="entry name" value="GLU5KINASE"/>
</dbReference>
<comment type="subcellular location">
    <subcellularLocation>
        <location evidence="8">Cytoplasm</location>
    </subcellularLocation>
</comment>
<feature type="binding site" evidence="8">
    <location>
        <begin position="221"/>
        <end position="227"/>
    </location>
    <ligand>
        <name>ATP</name>
        <dbReference type="ChEBI" id="CHEBI:30616"/>
    </ligand>
</feature>
<dbReference type="InterPro" id="IPR002478">
    <property type="entry name" value="PUA"/>
</dbReference>
<reference evidence="11" key="1">
    <citation type="journal article" date="2019" name="Int. J. Syst. Evol. Microbiol.">
        <title>The Global Catalogue of Microorganisms (GCM) 10K type strain sequencing project: providing services to taxonomists for standard genome sequencing and annotation.</title>
        <authorList>
            <consortium name="The Broad Institute Genomics Platform"/>
            <consortium name="The Broad Institute Genome Sequencing Center for Infectious Disease"/>
            <person name="Wu L."/>
            <person name="Ma J."/>
        </authorList>
    </citation>
    <scope>NUCLEOTIDE SEQUENCE [LARGE SCALE GENOMIC DNA]</scope>
    <source>
        <strain evidence="11">JCM 1490</strain>
    </source>
</reference>
<dbReference type="SUPFAM" id="SSF88697">
    <property type="entry name" value="PUA domain-like"/>
    <property type="match status" value="1"/>
</dbReference>
<dbReference type="Proteomes" id="UP001596455">
    <property type="component" value="Unassembled WGS sequence"/>
</dbReference>
<comment type="similarity">
    <text evidence="8">Belongs to the glutamate 5-kinase family.</text>
</comment>
<feature type="domain" description="PUA" evidence="9">
    <location>
        <begin position="284"/>
        <end position="365"/>
    </location>
</feature>
<dbReference type="InterPro" id="IPR001048">
    <property type="entry name" value="Asp/Glu/Uridylate_kinase"/>
</dbReference>
<evidence type="ECO:0000256" key="4">
    <source>
        <dbReference type="ARBA" id="ARBA00022679"/>
    </source>
</evidence>
<feature type="binding site" evidence="8">
    <location>
        <position position="21"/>
    </location>
    <ligand>
        <name>ATP</name>
        <dbReference type="ChEBI" id="CHEBI:30616"/>
    </ligand>
</feature>
<dbReference type="HAMAP" id="MF_00456">
    <property type="entry name" value="ProB"/>
    <property type="match status" value="1"/>
</dbReference>
<dbReference type="PANTHER" id="PTHR43654:SF1">
    <property type="entry name" value="ISOPENTENYL PHOSPHATE KINASE"/>
    <property type="match status" value="1"/>
</dbReference>
<name>A0ABW2QD39_9MICO</name>
<evidence type="ECO:0000256" key="5">
    <source>
        <dbReference type="ARBA" id="ARBA00022741"/>
    </source>
</evidence>
<keyword evidence="2 8" id="KW-0028">Amino-acid biosynthesis</keyword>
<dbReference type="Pfam" id="PF01472">
    <property type="entry name" value="PUA"/>
    <property type="match status" value="1"/>
</dbReference>
<comment type="caution">
    <text evidence="10">The sequence shown here is derived from an EMBL/GenBank/DDBJ whole genome shotgun (WGS) entry which is preliminary data.</text>
</comment>
<dbReference type="CDD" id="cd04242">
    <property type="entry name" value="AAK_G5K_ProB"/>
    <property type="match status" value="1"/>
</dbReference>
<accession>A0ABW2QD39</accession>
<dbReference type="GO" id="GO:0004349">
    <property type="term" value="F:glutamate 5-kinase activity"/>
    <property type="evidence" value="ECO:0007669"/>
    <property type="project" value="UniProtKB-EC"/>
</dbReference>
<comment type="function">
    <text evidence="8">Catalyzes the transfer of a phosphate group to glutamate to form L-glutamate 5-phosphate.</text>
</comment>
<feature type="binding site" evidence="8">
    <location>
        <position position="61"/>
    </location>
    <ligand>
        <name>substrate</name>
    </ligand>
</feature>
<dbReference type="RefSeq" id="WP_382394010.1">
    <property type="nucleotide sequence ID" value="NZ_JBHTCQ010000002.1"/>
</dbReference>
<dbReference type="InterPro" id="IPR005715">
    <property type="entry name" value="Glu_5kinase/COase_Synthase"/>
</dbReference>
<dbReference type="EC" id="2.7.2.11" evidence="8"/>
<evidence type="ECO:0000256" key="2">
    <source>
        <dbReference type="ARBA" id="ARBA00022605"/>
    </source>
</evidence>
<keyword evidence="1 8" id="KW-0963">Cytoplasm</keyword>
<evidence type="ECO:0000256" key="6">
    <source>
        <dbReference type="ARBA" id="ARBA00022777"/>
    </source>
</evidence>
<protein>
    <recommendedName>
        <fullName evidence="8">Glutamate 5-kinase</fullName>
        <ecNumber evidence="8">2.7.2.11</ecNumber>
    </recommendedName>
    <alternativeName>
        <fullName evidence="8">Gamma-glutamyl kinase</fullName>
        <shortName evidence="8">GK</shortName>
    </alternativeName>
</protein>
<dbReference type="PANTHER" id="PTHR43654">
    <property type="entry name" value="GLUTAMATE 5-KINASE"/>
    <property type="match status" value="1"/>
</dbReference>
<keyword evidence="7 8" id="KW-0067">ATP-binding</keyword>
<dbReference type="InterPro" id="IPR036974">
    <property type="entry name" value="PUA_sf"/>
</dbReference>
<dbReference type="EMBL" id="JBHTCQ010000002">
    <property type="protein sequence ID" value="MFC7405510.1"/>
    <property type="molecule type" value="Genomic_DNA"/>
</dbReference>
<dbReference type="PIRSF" id="PIRSF000729">
    <property type="entry name" value="GK"/>
    <property type="match status" value="1"/>
</dbReference>
<dbReference type="SUPFAM" id="SSF53633">
    <property type="entry name" value="Carbamate kinase-like"/>
    <property type="match status" value="1"/>
</dbReference>
<keyword evidence="11" id="KW-1185">Reference proteome</keyword>
<dbReference type="InterPro" id="IPR041739">
    <property type="entry name" value="G5K_ProB"/>
</dbReference>
<dbReference type="InterPro" id="IPR015947">
    <property type="entry name" value="PUA-like_sf"/>
</dbReference>
<comment type="pathway">
    <text evidence="8">Amino-acid biosynthesis; L-proline biosynthesis; L-glutamate 5-semialdehyde from L-glutamate: step 1/2.</text>
</comment>
<dbReference type="Gene3D" id="3.40.1160.10">
    <property type="entry name" value="Acetylglutamate kinase-like"/>
    <property type="match status" value="2"/>
</dbReference>
<feature type="binding site" evidence="8">
    <location>
        <position position="148"/>
    </location>
    <ligand>
        <name>substrate</name>
    </ligand>
</feature>
<dbReference type="PROSITE" id="PS00902">
    <property type="entry name" value="GLUTAMATE_5_KINASE"/>
    <property type="match status" value="1"/>
</dbReference>
<evidence type="ECO:0000256" key="3">
    <source>
        <dbReference type="ARBA" id="ARBA00022650"/>
    </source>
</evidence>
<evidence type="ECO:0000313" key="11">
    <source>
        <dbReference type="Proteomes" id="UP001596455"/>
    </source>
</evidence>
<feature type="binding site" evidence="8">
    <location>
        <position position="160"/>
    </location>
    <ligand>
        <name>substrate</name>
    </ligand>
</feature>
<dbReference type="PROSITE" id="PS50890">
    <property type="entry name" value="PUA"/>
    <property type="match status" value="1"/>
</dbReference>
<evidence type="ECO:0000256" key="8">
    <source>
        <dbReference type="HAMAP-Rule" id="MF_00456"/>
    </source>
</evidence>
<dbReference type="SMART" id="SM00359">
    <property type="entry name" value="PUA"/>
    <property type="match status" value="1"/>
</dbReference>
<dbReference type="Pfam" id="PF00696">
    <property type="entry name" value="AA_kinase"/>
    <property type="match status" value="1"/>
</dbReference>
<dbReference type="InterPro" id="IPR011529">
    <property type="entry name" value="Glu_5kinase"/>
</dbReference>
<feature type="binding site" evidence="8">
    <location>
        <begin position="180"/>
        <end position="181"/>
    </location>
    <ligand>
        <name>ATP</name>
        <dbReference type="ChEBI" id="CHEBI:30616"/>
    </ligand>
</feature>
<gene>
    <name evidence="8 10" type="primary">proB</name>
    <name evidence="10" type="ORF">ACFQQL_10365</name>
</gene>
<sequence length="390" mass="40626">MPVTEPRTRTDLPRARRVVVKVGSSSLTGADGHLDVPALEALVTVLASARRAGQQVVLVSSGAIAAGIGPIGLAARPRDLATAQATASVGQGLLVARYTEAFGMHGLRVGQVLLTAGDLVRRQHYANAQRALERLLALGVVPVVNENDTVATDEIRFGDNDRLAALVSHLVRADALVLLTDVDGLYDGPPARAGSRPVREVRSAADLADVEVTGRGSDIGTGGMVTKLDAASIATGSGIPVLLTSAPNAARALAGEEVGTWFAATGRRTSARRLWLAHAAQVRGRLHLDAGAARAVTDGKRSLLAAGVTGVEGDFEPGDAVELVGPDGVVARGLVAYGSTELPDMLGKSSAQLRQDGENLPRAVVHRDDLAQLSVHVRRERRRGRFSRGS</sequence>
<keyword evidence="5 8" id="KW-0547">Nucleotide-binding</keyword>
<keyword evidence="3 8" id="KW-0641">Proline biosynthesis</keyword>
<dbReference type="CDD" id="cd21157">
    <property type="entry name" value="PUA_G5K"/>
    <property type="match status" value="1"/>
</dbReference>
<proteinExistence type="inferred from homology"/>
<dbReference type="InterPro" id="IPR019797">
    <property type="entry name" value="Glutamate_5-kinase_CS"/>
</dbReference>
<keyword evidence="6 8" id="KW-0418">Kinase</keyword>
<dbReference type="NCBIfam" id="TIGR01027">
    <property type="entry name" value="proB"/>
    <property type="match status" value="1"/>
</dbReference>
<dbReference type="Gene3D" id="2.30.130.10">
    <property type="entry name" value="PUA domain"/>
    <property type="match status" value="1"/>
</dbReference>
<evidence type="ECO:0000313" key="10">
    <source>
        <dbReference type="EMBL" id="MFC7405510.1"/>
    </source>
</evidence>
<dbReference type="InterPro" id="IPR001057">
    <property type="entry name" value="Glu/AcGlu_kinase"/>
</dbReference>